<dbReference type="Proteomes" id="UP001516400">
    <property type="component" value="Unassembled WGS sequence"/>
</dbReference>
<accession>A0ABD2NK03</accession>
<sequence>EENDDFFQRSLTGKAGKKIETESTLQADALNDYFPTIGQITVSNCKPSIEKALKIMRNVPSKEVLQPASMYIAHTDREELSEIVRNLKAKYTMDICGINTMLLKRVYL</sequence>
<feature type="non-terminal residue" evidence="1">
    <location>
        <position position="108"/>
    </location>
</feature>
<proteinExistence type="predicted"/>
<keyword evidence="2" id="KW-1185">Reference proteome</keyword>
<evidence type="ECO:0000313" key="1">
    <source>
        <dbReference type="EMBL" id="KAL3278988.1"/>
    </source>
</evidence>
<feature type="non-terminal residue" evidence="1">
    <location>
        <position position="1"/>
    </location>
</feature>
<reference evidence="1 2" key="1">
    <citation type="journal article" date="2021" name="BMC Biol.">
        <title>Horizontally acquired antibacterial genes associated with adaptive radiation of ladybird beetles.</title>
        <authorList>
            <person name="Li H.S."/>
            <person name="Tang X.F."/>
            <person name="Huang Y.H."/>
            <person name="Xu Z.Y."/>
            <person name="Chen M.L."/>
            <person name="Du X.Y."/>
            <person name="Qiu B.Y."/>
            <person name="Chen P.T."/>
            <person name="Zhang W."/>
            <person name="Slipinski A."/>
            <person name="Escalona H.E."/>
            <person name="Waterhouse R.M."/>
            <person name="Zwick A."/>
            <person name="Pang H."/>
        </authorList>
    </citation>
    <scope>NUCLEOTIDE SEQUENCE [LARGE SCALE GENOMIC DNA]</scope>
    <source>
        <strain evidence="1">SYSU2018</strain>
    </source>
</reference>
<organism evidence="1 2">
    <name type="scientific">Cryptolaemus montrouzieri</name>
    <dbReference type="NCBI Taxonomy" id="559131"/>
    <lineage>
        <taxon>Eukaryota</taxon>
        <taxon>Metazoa</taxon>
        <taxon>Ecdysozoa</taxon>
        <taxon>Arthropoda</taxon>
        <taxon>Hexapoda</taxon>
        <taxon>Insecta</taxon>
        <taxon>Pterygota</taxon>
        <taxon>Neoptera</taxon>
        <taxon>Endopterygota</taxon>
        <taxon>Coleoptera</taxon>
        <taxon>Polyphaga</taxon>
        <taxon>Cucujiformia</taxon>
        <taxon>Coccinelloidea</taxon>
        <taxon>Coccinellidae</taxon>
        <taxon>Scymninae</taxon>
        <taxon>Scymnini</taxon>
        <taxon>Cryptolaemus</taxon>
    </lineage>
</organism>
<gene>
    <name evidence="1" type="ORF">HHI36_016505</name>
</gene>
<dbReference type="EMBL" id="JABFTP020000124">
    <property type="protein sequence ID" value="KAL3278988.1"/>
    <property type="molecule type" value="Genomic_DNA"/>
</dbReference>
<dbReference type="AlphaFoldDB" id="A0ABD2NK03"/>
<protein>
    <submittedName>
        <fullName evidence="1">Uncharacterized protein</fullName>
    </submittedName>
</protein>
<evidence type="ECO:0000313" key="2">
    <source>
        <dbReference type="Proteomes" id="UP001516400"/>
    </source>
</evidence>
<name>A0ABD2NK03_9CUCU</name>
<comment type="caution">
    <text evidence="1">The sequence shown here is derived from an EMBL/GenBank/DDBJ whole genome shotgun (WGS) entry which is preliminary data.</text>
</comment>